<dbReference type="AlphaFoldDB" id="A0A941CNL1"/>
<comment type="caution">
    <text evidence="8">The sequence shown here is derived from an EMBL/GenBank/DDBJ whole genome shotgun (WGS) entry which is preliminary data.</text>
</comment>
<dbReference type="Pfam" id="PF00551">
    <property type="entry name" value="Formyl_trans_N"/>
    <property type="match status" value="1"/>
</dbReference>
<keyword evidence="2 6" id="KW-0808">Transferase</keyword>
<protein>
    <recommendedName>
        <fullName evidence="6">Phosphoribosylglycinamide formyltransferase</fullName>
        <ecNumber evidence="6">2.1.2.2</ecNumber>
    </recommendedName>
    <alternativeName>
        <fullName evidence="6">5'-phosphoribosylglycinamide transformylase</fullName>
    </alternativeName>
    <alternativeName>
        <fullName evidence="6">GAR transformylase</fullName>
        <shortName evidence="6">GART</shortName>
    </alternativeName>
</protein>
<dbReference type="CDD" id="cd08645">
    <property type="entry name" value="FMT_core_GART"/>
    <property type="match status" value="1"/>
</dbReference>
<dbReference type="Proteomes" id="UP000675379">
    <property type="component" value="Unassembled WGS sequence"/>
</dbReference>
<organism evidence="8 9">
    <name type="scientific">Proteiniclasticum sediminis</name>
    <dbReference type="NCBI Taxonomy" id="2804028"/>
    <lineage>
        <taxon>Bacteria</taxon>
        <taxon>Bacillati</taxon>
        <taxon>Bacillota</taxon>
        <taxon>Clostridia</taxon>
        <taxon>Eubacteriales</taxon>
        <taxon>Clostridiaceae</taxon>
        <taxon>Proteiniclasticum</taxon>
    </lineage>
</organism>
<evidence type="ECO:0000256" key="3">
    <source>
        <dbReference type="ARBA" id="ARBA00022755"/>
    </source>
</evidence>
<dbReference type="GO" id="GO:0004644">
    <property type="term" value="F:phosphoribosylglycinamide formyltransferase activity"/>
    <property type="evidence" value="ECO:0007669"/>
    <property type="project" value="UniProtKB-UniRule"/>
</dbReference>
<evidence type="ECO:0000256" key="5">
    <source>
        <dbReference type="ARBA" id="ARBA00047664"/>
    </source>
</evidence>
<dbReference type="GO" id="GO:0005829">
    <property type="term" value="C:cytosol"/>
    <property type="evidence" value="ECO:0007669"/>
    <property type="project" value="TreeGrafter"/>
</dbReference>
<evidence type="ECO:0000313" key="9">
    <source>
        <dbReference type="Proteomes" id="UP000675379"/>
    </source>
</evidence>
<dbReference type="InterPro" id="IPR001555">
    <property type="entry name" value="GART_AS"/>
</dbReference>
<dbReference type="GO" id="GO:0006189">
    <property type="term" value="P:'de novo' IMP biosynthetic process"/>
    <property type="evidence" value="ECO:0007669"/>
    <property type="project" value="UniProtKB-UniRule"/>
</dbReference>
<comment type="caution">
    <text evidence="6">Lacks conserved residue(s) required for the propagation of feature annotation.</text>
</comment>
<accession>A0A941CNL1</accession>
<feature type="active site" description="Proton donor" evidence="6">
    <location>
        <position position="100"/>
    </location>
</feature>
<evidence type="ECO:0000256" key="1">
    <source>
        <dbReference type="ARBA" id="ARBA00005054"/>
    </source>
</evidence>
<evidence type="ECO:0000313" key="8">
    <source>
        <dbReference type="EMBL" id="MBR0574819.1"/>
    </source>
</evidence>
<comment type="function">
    <text evidence="6">Catalyzes the transfer of a formyl group from 10-formyltetrahydrofolate to 5-phospho-ribosyl-glycinamide (GAR), producing 5-phospho-ribosyl-N-formylglycinamide (FGAR) and tetrahydrofolate.</text>
</comment>
<comment type="pathway">
    <text evidence="1 6">Purine metabolism; IMP biosynthesis via de novo pathway; N(2)-formyl-N(1)-(5-phospho-D-ribosyl)glycinamide from N(1)-(5-phospho-D-ribosyl)glycinamide (10-formyl THF route): step 1/1.</text>
</comment>
<reference evidence="8" key="1">
    <citation type="submission" date="2021-04" db="EMBL/GenBank/DDBJ databases">
        <title>Proteiniclasticum sedimins sp. nov., an obligate anaerobic bacterium isolated from anaerobic sludge.</title>
        <authorList>
            <person name="Liu J."/>
        </authorList>
    </citation>
    <scope>NUCLEOTIDE SEQUENCE</scope>
    <source>
        <strain evidence="8">BAD-10</strain>
    </source>
</reference>
<evidence type="ECO:0000259" key="7">
    <source>
        <dbReference type="Pfam" id="PF00551"/>
    </source>
</evidence>
<dbReference type="EC" id="2.1.2.2" evidence="6"/>
<dbReference type="PANTHER" id="PTHR43369:SF2">
    <property type="entry name" value="PHOSPHORIBOSYLGLYCINAMIDE FORMYLTRANSFERASE"/>
    <property type="match status" value="1"/>
</dbReference>
<gene>
    <name evidence="6" type="primary">purN</name>
    <name evidence="8" type="ORF">KCG48_00550</name>
</gene>
<comment type="catalytic activity">
    <reaction evidence="5 6">
        <text>N(1)-(5-phospho-beta-D-ribosyl)glycinamide + (6R)-10-formyltetrahydrofolate = N(2)-formyl-N(1)-(5-phospho-beta-D-ribosyl)glycinamide + (6S)-5,6,7,8-tetrahydrofolate + H(+)</text>
        <dbReference type="Rhea" id="RHEA:15053"/>
        <dbReference type="ChEBI" id="CHEBI:15378"/>
        <dbReference type="ChEBI" id="CHEBI:57453"/>
        <dbReference type="ChEBI" id="CHEBI:143788"/>
        <dbReference type="ChEBI" id="CHEBI:147286"/>
        <dbReference type="ChEBI" id="CHEBI:195366"/>
        <dbReference type="EC" id="2.1.2.2"/>
    </reaction>
</comment>
<keyword evidence="9" id="KW-1185">Reference proteome</keyword>
<dbReference type="HAMAP" id="MF_01930">
    <property type="entry name" value="PurN"/>
    <property type="match status" value="1"/>
</dbReference>
<keyword evidence="3 6" id="KW-0658">Purine biosynthesis</keyword>
<name>A0A941CNL1_9CLOT</name>
<feature type="binding site" evidence="6">
    <location>
        <position position="98"/>
    </location>
    <ligand>
        <name>(6R)-10-formyltetrahydrofolate</name>
        <dbReference type="ChEBI" id="CHEBI:195366"/>
    </ligand>
</feature>
<dbReference type="Gene3D" id="3.40.50.170">
    <property type="entry name" value="Formyl transferase, N-terminal domain"/>
    <property type="match status" value="1"/>
</dbReference>
<evidence type="ECO:0000256" key="6">
    <source>
        <dbReference type="HAMAP-Rule" id="MF_01930"/>
    </source>
</evidence>
<proteinExistence type="inferred from homology"/>
<dbReference type="InterPro" id="IPR002376">
    <property type="entry name" value="Formyl_transf_N"/>
</dbReference>
<dbReference type="RefSeq" id="WP_211799337.1">
    <property type="nucleotide sequence ID" value="NZ_JAGSCS010000001.1"/>
</dbReference>
<sequence>MFRIAVLISGTGSTLRAILEDSRKDRVYEVGLVIADREAPGLQHAKEFGVPYKVFPRGKDLSGKILPEVEGFDLVVLAGFLSILEGELLTRLQGKMINLHPSLLPRFGGKGMYGHKVHEAVLASGMPYSGCTVHYVTETVDGGSLILQRIIGIQDATTAEDIAKRVMAEEKGALIDAIRMIAREESET</sequence>
<dbReference type="EMBL" id="JAGSCS010000001">
    <property type="protein sequence ID" value="MBR0574819.1"/>
    <property type="molecule type" value="Genomic_DNA"/>
</dbReference>
<feature type="binding site" evidence="6">
    <location>
        <position position="59"/>
    </location>
    <ligand>
        <name>(6R)-10-formyltetrahydrofolate</name>
        <dbReference type="ChEBI" id="CHEBI:195366"/>
    </ligand>
</feature>
<dbReference type="InterPro" id="IPR004607">
    <property type="entry name" value="GART"/>
</dbReference>
<evidence type="ECO:0000256" key="4">
    <source>
        <dbReference type="ARBA" id="ARBA00038440"/>
    </source>
</evidence>
<comment type="similarity">
    <text evidence="4 6">Belongs to the GART family.</text>
</comment>
<feature type="site" description="Raises pKa of active site His" evidence="6">
    <location>
        <position position="141"/>
    </location>
</feature>
<evidence type="ECO:0000256" key="2">
    <source>
        <dbReference type="ARBA" id="ARBA00022679"/>
    </source>
</evidence>
<feature type="domain" description="Formyl transferase N-terminal" evidence="7">
    <location>
        <begin position="3"/>
        <end position="178"/>
    </location>
</feature>
<dbReference type="SUPFAM" id="SSF53328">
    <property type="entry name" value="Formyltransferase"/>
    <property type="match status" value="1"/>
</dbReference>
<dbReference type="PROSITE" id="PS00373">
    <property type="entry name" value="GART"/>
    <property type="match status" value="1"/>
</dbReference>
<dbReference type="InterPro" id="IPR036477">
    <property type="entry name" value="Formyl_transf_N_sf"/>
</dbReference>
<dbReference type="PANTHER" id="PTHR43369">
    <property type="entry name" value="PHOSPHORIBOSYLGLYCINAMIDE FORMYLTRANSFERASE"/>
    <property type="match status" value="1"/>
</dbReference>